<evidence type="ECO:0000256" key="1">
    <source>
        <dbReference type="SAM" id="MobiDB-lite"/>
    </source>
</evidence>
<reference evidence="3 4" key="1">
    <citation type="submission" date="2019-09" db="EMBL/GenBank/DDBJ databases">
        <authorList>
            <person name="Ou C."/>
        </authorList>
    </citation>
    <scope>NUCLEOTIDE SEQUENCE [LARGE SCALE GENOMIC DNA]</scope>
    <source>
        <strain evidence="3">S2</strain>
        <tissue evidence="3">Leaf</tissue>
    </source>
</reference>
<keyword evidence="2" id="KW-0472">Membrane</keyword>
<keyword evidence="2" id="KW-1133">Transmembrane helix</keyword>
<dbReference type="EMBL" id="SMOL01000458">
    <property type="protein sequence ID" value="KAB2612463.1"/>
    <property type="molecule type" value="Genomic_DNA"/>
</dbReference>
<dbReference type="Proteomes" id="UP000327157">
    <property type="component" value="Chromosome 9"/>
</dbReference>
<dbReference type="PANTHER" id="PTHR34542:SF6">
    <property type="entry name" value="50S RIBOSOMAL-LIKE PROTEIN"/>
    <property type="match status" value="1"/>
</dbReference>
<comment type="caution">
    <text evidence="3">The sequence shown here is derived from an EMBL/GenBank/DDBJ whole genome shotgun (WGS) entry which is preliminary data.</text>
</comment>
<reference evidence="3 4" key="3">
    <citation type="submission" date="2019-11" db="EMBL/GenBank/DDBJ databases">
        <title>A de novo genome assembly of a pear dwarfing rootstock.</title>
        <authorList>
            <person name="Wang F."/>
            <person name="Wang J."/>
            <person name="Li S."/>
            <person name="Zhang Y."/>
            <person name="Fang M."/>
            <person name="Ma L."/>
            <person name="Zhao Y."/>
            <person name="Jiang S."/>
        </authorList>
    </citation>
    <scope>NUCLEOTIDE SEQUENCE [LARGE SCALE GENOMIC DNA]</scope>
    <source>
        <strain evidence="3">S2</strain>
        <tissue evidence="3">Leaf</tissue>
    </source>
</reference>
<organism evidence="3 4">
    <name type="scientific">Pyrus ussuriensis x Pyrus communis</name>
    <dbReference type="NCBI Taxonomy" id="2448454"/>
    <lineage>
        <taxon>Eukaryota</taxon>
        <taxon>Viridiplantae</taxon>
        <taxon>Streptophyta</taxon>
        <taxon>Embryophyta</taxon>
        <taxon>Tracheophyta</taxon>
        <taxon>Spermatophyta</taxon>
        <taxon>Magnoliopsida</taxon>
        <taxon>eudicotyledons</taxon>
        <taxon>Gunneridae</taxon>
        <taxon>Pentapetalae</taxon>
        <taxon>rosids</taxon>
        <taxon>fabids</taxon>
        <taxon>Rosales</taxon>
        <taxon>Rosaceae</taxon>
        <taxon>Amygdaloideae</taxon>
        <taxon>Maleae</taxon>
        <taxon>Pyrus</taxon>
    </lineage>
</organism>
<reference evidence="4" key="2">
    <citation type="submission" date="2019-10" db="EMBL/GenBank/DDBJ databases">
        <title>A de novo genome assembly of a pear dwarfing rootstock.</title>
        <authorList>
            <person name="Wang F."/>
            <person name="Wang J."/>
            <person name="Li S."/>
            <person name="Zhang Y."/>
            <person name="Fang M."/>
            <person name="Ma L."/>
            <person name="Zhao Y."/>
            <person name="Jiang S."/>
        </authorList>
    </citation>
    <scope>NUCLEOTIDE SEQUENCE [LARGE SCALE GENOMIC DNA]</scope>
</reference>
<sequence length="169" mass="18899">MVTLQKVKLLATQCAVAGSPTRSPSASPVIHLRRRKTLRMFLSCQDHRRLPRRTNSSKSPPIDGDNRDGDPPQKSKDVARVRRKLKDLFVSSPPFEDSVSDRRGRGIVDEEEERGLLSETGSGGGADKPNSFKNLLILSLYFKFIILLIKLAFNMMTLGFERTQPFSVG</sequence>
<feature type="region of interest" description="Disordered" evidence="1">
    <location>
        <begin position="43"/>
        <end position="124"/>
    </location>
</feature>
<feature type="compositionally biased region" description="Basic and acidic residues" evidence="1">
    <location>
        <begin position="99"/>
        <end position="108"/>
    </location>
</feature>
<evidence type="ECO:0000313" key="4">
    <source>
        <dbReference type="Proteomes" id="UP000327157"/>
    </source>
</evidence>
<proteinExistence type="predicted"/>
<keyword evidence="4" id="KW-1185">Reference proteome</keyword>
<accession>A0A5N5GB58</accession>
<gene>
    <name evidence="3" type="ORF">D8674_034779</name>
</gene>
<keyword evidence="2" id="KW-0812">Transmembrane</keyword>
<dbReference type="AlphaFoldDB" id="A0A5N5GB58"/>
<dbReference type="OrthoDB" id="785441at2759"/>
<evidence type="ECO:0000256" key="2">
    <source>
        <dbReference type="SAM" id="Phobius"/>
    </source>
</evidence>
<feature type="transmembrane region" description="Helical" evidence="2">
    <location>
        <begin position="135"/>
        <end position="153"/>
    </location>
</feature>
<protein>
    <submittedName>
        <fullName evidence="3">Uncharacterized protein</fullName>
    </submittedName>
</protein>
<evidence type="ECO:0000313" key="3">
    <source>
        <dbReference type="EMBL" id="KAB2612463.1"/>
    </source>
</evidence>
<feature type="compositionally biased region" description="Basic and acidic residues" evidence="1">
    <location>
        <begin position="64"/>
        <end position="80"/>
    </location>
</feature>
<name>A0A5N5GB58_9ROSA</name>
<dbReference type="PANTHER" id="PTHR34542">
    <property type="entry name" value="OS08G0359900 PROTEIN"/>
    <property type="match status" value="1"/>
</dbReference>